<dbReference type="PRINTS" id="PR00080">
    <property type="entry name" value="SDRFAMILY"/>
</dbReference>
<dbReference type="AlphaFoldDB" id="A0A0D8B9W3"/>
<dbReference type="Gene3D" id="3.40.50.720">
    <property type="entry name" value="NAD(P)-binding Rossmann-like Domain"/>
    <property type="match status" value="1"/>
</dbReference>
<protein>
    <recommendedName>
        <fullName evidence="6">Short-chain alcohol dehydrogenase</fullName>
    </recommendedName>
</protein>
<dbReference type="InterPro" id="IPR020904">
    <property type="entry name" value="Sc_DH/Rdtase_CS"/>
</dbReference>
<dbReference type="SUPFAM" id="SSF51735">
    <property type="entry name" value="NAD(P)-binding Rossmann-fold domains"/>
    <property type="match status" value="1"/>
</dbReference>
<proteinExistence type="inferred from homology"/>
<gene>
    <name evidence="4" type="ORF">FF36_04766</name>
</gene>
<dbReference type="PROSITE" id="PS00061">
    <property type="entry name" value="ADH_SHORT"/>
    <property type="match status" value="1"/>
</dbReference>
<dbReference type="PRINTS" id="PR00081">
    <property type="entry name" value="GDHRDH"/>
</dbReference>
<dbReference type="GO" id="GO:0016491">
    <property type="term" value="F:oxidoreductase activity"/>
    <property type="evidence" value="ECO:0007669"/>
    <property type="project" value="UniProtKB-KW"/>
</dbReference>
<evidence type="ECO:0000256" key="1">
    <source>
        <dbReference type="ARBA" id="ARBA00006484"/>
    </source>
</evidence>
<dbReference type="InterPro" id="IPR002347">
    <property type="entry name" value="SDR_fam"/>
</dbReference>
<organism evidence="4 5">
    <name type="scientific">Frankia torreyi</name>
    <dbReference type="NCBI Taxonomy" id="1856"/>
    <lineage>
        <taxon>Bacteria</taxon>
        <taxon>Bacillati</taxon>
        <taxon>Actinomycetota</taxon>
        <taxon>Actinomycetes</taxon>
        <taxon>Frankiales</taxon>
        <taxon>Frankiaceae</taxon>
        <taxon>Frankia</taxon>
    </lineage>
</organism>
<accession>A0A0D8B9W3</accession>
<dbReference type="InterPro" id="IPR036291">
    <property type="entry name" value="NAD(P)-bd_dom_sf"/>
</dbReference>
<dbReference type="PATRIC" id="fig|1502723.3.peg.4737"/>
<evidence type="ECO:0000313" key="5">
    <source>
        <dbReference type="Proteomes" id="UP000032545"/>
    </source>
</evidence>
<dbReference type="PANTHER" id="PTHR45024">
    <property type="entry name" value="DEHYDROGENASES, SHORT CHAIN"/>
    <property type="match status" value="1"/>
</dbReference>
<comment type="caution">
    <text evidence="4">The sequence shown here is derived from an EMBL/GenBank/DDBJ whole genome shotgun (WGS) entry which is preliminary data.</text>
</comment>
<keyword evidence="5" id="KW-1185">Reference proteome</keyword>
<reference evidence="4 5" key="2">
    <citation type="journal article" date="2016" name="Genome Announc.">
        <title>Permanent Draft Genome Sequences for Two Variants of Frankia sp. Strain CpI1, the First Frankia Strain Isolated from Root Nodules of Comptonia peregrina.</title>
        <authorList>
            <person name="Oshone R."/>
            <person name="Hurst S.G.IV."/>
            <person name="Abebe-Akele F."/>
            <person name="Simpson S."/>
            <person name="Morris K."/>
            <person name="Thomas W.K."/>
            <person name="Tisa L.S."/>
        </authorList>
    </citation>
    <scope>NUCLEOTIDE SEQUENCE [LARGE SCALE GENOMIC DNA]</scope>
    <source>
        <strain evidence="5">CpI1-S</strain>
    </source>
</reference>
<dbReference type="PANTHER" id="PTHR45024:SF2">
    <property type="entry name" value="SCP2 DOMAIN-CONTAINING PROTEIN"/>
    <property type="match status" value="1"/>
</dbReference>
<dbReference type="EMBL" id="JYFN01000048">
    <property type="protein sequence ID" value="KJE20895.1"/>
    <property type="molecule type" value="Genomic_DNA"/>
</dbReference>
<comment type="similarity">
    <text evidence="1 3">Belongs to the short-chain dehydrogenases/reductases (SDR) family.</text>
</comment>
<keyword evidence="2" id="KW-0560">Oxidoreductase</keyword>
<name>A0A0D8B9W3_9ACTN</name>
<reference evidence="5" key="1">
    <citation type="submission" date="2015-02" db="EMBL/GenBank/DDBJ databases">
        <title>Draft Genome of Frankia sp. CpI1-S.</title>
        <authorList>
            <person name="Oshone R.T."/>
            <person name="Ngom M."/>
            <person name="Ghodhbane-Gtari F."/>
            <person name="Gtari M."/>
            <person name="Morris K."/>
            <person name="Thomas K."/>
            <person name="Sen A."/>
            <person name="Tisa L.S."/>
        </authorList>
    </citation>
    <scope>NUCLEOTIDE SEQUENCE [LARGE SCALE GENOMIC DNA]</scope>
    <source>
        <strain evidence="5">CpI1-S</strain>
    </source>
</reference>
<evidence type="ECO:0008006" key="6">
    <source>
        <dbReference type="Google" id="ProtNLM"/>
    </source>
</evidence>
<dbReference type="InterPro" id="IPR051687">
    <property type="entry name" value="Peroxisomal_Beta-Oxidation"/>
</dbReference>
<dbReference type="Pfam" id="PF00106">
    <property type="entry name" value="adh_short"/>
    <property type="match status" value="1"/>
</dbReference>
<dbReference type="RefSeq" id="WP_236706022.1">
    <property type="nucleotide sequence ID" value="NZ_JYFN01000048.1"/>
</dbReference>
<evidence type="ECO:0000313" key="4">
    <source>
        <dbReference type="EMBL" id="KJE20895.1"/>
    </source>
</evidence>
<evidence type="ECO:0000256" key="2">
    <source>
        <dbReference type="ARBA" id="ARBA00023002"/>
    </source>
</evidence>
<dbReference type="Proteomes" id="UP000032545">
    <property type="component" value="Unassembled WGS sequence"/>
</dbReference>
<sequence length="347" mass="34929">MTAADLPASSSTAPASFLGHASSPGLASSQEPLSFAGRTVLVTGAGRGVGRAHAIAFAARGAAVVVNDLPGPAGGQGEGADGAEGAEGAEAVVAEIRRAGGRAIAHLGDVAEPGVAEALVERAFAEFGRVDVVVANAGIDRIVRLREVTADVLSEFFRVHVLGTWALCSAAWPHLVRQGYGRIVTTTSAAGYFGLAAALPYTVAKGALHGLTQTLALEGARRGITVNAVAPFAASRLAADRTRSRPEMYAAIERVAPPASVAAVALWLAHESTTVTGLAFEAGIDAVDRIAVATGDVLTVDGALTPEDVRAGAALLTGGAVTVPALGAADRPLTRRLTERAAAAASR</sequence>
<evidence type="ECO:0000256" key="3">
    <source>
        <dbReference type="RuleBase" id="RU000363"/>
    </source>
</evidence>